<feature type="transmembrane region" description="Helical" evidence="8">
    <location>
        <begin position="216"/>
        <end position="244"/>
    </location>
</feature>
<evidence type="ECO:0000256" key="3">
    <source>
        <dbReference type="ARBA" id="ARBA00022448"/>
    </source>
</evidence>
<evidence type="ECO:0000313" key="10">
    <source>
        <dbReference type="Proteomes" id="UP001589609"/>
    </source>
</evidence>
<feature type="transmembrane region" description="Helical" evidence="8">
    <location>
        <begin position="143"/>
        <end position="165"/>
    </location>
</feature>
<comment type="subcellular location">
    <subcellularLocation>
        <location evidence="1">Membrane</location>
        <topology evidence="1">Multi-pass membrane protein</topology>
    </subcellularLocation>
</comment>
<comment type="caution">
    <text evidence="9">The sequence shown here is derived from an EMBL/GenBank/DDBJ whole genome shotgun (WGS) entry which is preliminary data.</text>
</comment>
<evidence type="ECO:0000256" key="8">
    <source>
        <dbReference type="SAM" id="Phobius"/>
    </source>
</evidence>
<evidence type="ECO:0000256" key="6">
    <source>
        <dbReference type="ARBA" id="ARBA00022989"/>
    </source>
</evidence>
<dbReference type="RefSeq" id="WP_379949601.1">
    <property type="nucleotide sequence ID" value="NZ_JBHMAF010000068.1"/>
</dbReference>
<dbReference type="PANTHER" id="PTHR34975">
    <property type="entry name" value="SPORE GERMINATION PROTEIN A2"/>
    <property type="match status" value="1"/>
</dbReference>
<keyword evidence="5 8" id="KW-0812">Transmembrane</keyword>
<dbReference type="InterPro" id="IPR004761">
    <property type="entry name" value="Spore_GerAB"/>
</dbReference>
<evidence type="ECO:0000256" key="2">
    <source>
        <dbReference type="ARBA" id="ARBA00007998"/>
    </source>
</evidence>
<evidence type="ECO:0000313" key="9">
    <source>
        <dbReference type="EMBL" id="MFB9759303.1"/>
    </source>
</evidence>
<evidence type="ECO:0000256" key="5">
    <source>
        <dbReference type="ARBA" id="ARBA00022692"/>
    </source>
</evidence>
<feature type="transmembrane region" description="Helical" evidence="8">
    <location>
        <begin position="12"/>
        <end position="30"/>
    </location>
</feature>
<dbReference type="Pfam" id="PF03845">
    <property type="entry name" value="Spore_permease"/>
    <property type="match status" value="1"/>
</dbReference>
<feature type="transmembrane region" description="Helical" evidence="8">
    <location>
        <begin position="73"/>
        <end position="92"/>
    </location>
</feature>
<evidence type="ECO:0000256" key="1">
    <source>
        <dbReference type="ARBA" id="ARBA00004141"/>
    </source>
</evidence>
<accession>A0ABV5WFB7</accession>
<keyword evidence="4" id="KW-0309">Germination</keyword>
<feature type="transmembrane region" description="Helical" evidence="8">
    <location>
        <begin position="303"/>
        <end position="322"/>
    </location>
</feature>
<sequence>MNREKIGVKQLFLLMLAFEIGTAIIHALGTEAKQDSWLVMLVSMLYGFILISTFTTLSWYYPGNSLIQIIQIIFGRFIGYPLCLTYIIYFISQAARISRDFAELILSSILIKTPALIIMAGFVAVIIYTLRGGIEVFGRMAEMVFPVVLILFITTWIIIYASGVVDFKQLTPVLGTGVKTIGKTAFPNLVTLPYGELIVFAMVWPSLKDSGKVKRVGMVAVLTAGVLLTVNMMGMLSVLGPYLADRINAPLLVTIRMVSVADFIERIDAVVILIMVTGGFFKVGVYIYGAAIGTAHLFKLQSYHSLLIPLGVIITSLGLVMARNVTEHYSIGSIFDMTYVHFPLQFVIPSLLLVIAFLNSRENVTGTKCEKTILKKTTTQGES</sequence>
<protein>
    <submittedName>
        <fullName evidence="9">GerAB/ArcD/ProY family transporter</fullName>
    </submittedName>
</protein>
<feature type="transmembrane region" description="Helical" evidence="8">
    <location>
        <begin position="342"/>
        <end position="358"/>
    </location>
</feature>
<dbReference type="PANTHER" id="PTHR34975:SF2">
    <property type="entry name" value="SPORE GERMINATION PROTEIN A2"/>
    <property type="match status" value="1"/>
</dbReference>
<feature type="transmembrane region" description="Helical" evidence="8">
    <location>
        <begin position="269"/>
        <end position="291"/>
    </location>
</feature>
<dbReference type="NCBIfam" id="TIGR00912">
    <property type="entry name" value="2A0309"/>
    <property type="match status" value="1"/>
</dbReference>
<keyword evidence="3" id="KW-0813">Transport</keyword>
<feature type="transmembrane region" description="Helical" evidence="8">
    <location>
        <begin position="104"/>
        <end position="131"/>
    </location>
</feature>
<comment type="similarity">
    <text evidence="2">Belongs to the amino acid-polyamine-organocation (APC) superfamily. Spore germination protein (SGP) (TC 2.A.3.9) family.</text>
</comment>
<evidence type="ECO:0000256" key="4">
    <source>
        <dbReference type="ARBA" id="ARBA00022544"/>
    </source>
</evidence>
<dbReference type="Proteomes" id="UP001589609">
    <property type="component" value="Unassembled WGS sequence"/>
</dbReference>
<keyword evidence="10" id="KW-1185">Reference proteome</keyword>
<evidence type="ECO:0000256" key="7">
    <source>
        <dbReference type="ARBA" id="ARBA00023136"/>
    </source>
</evidence>
<proteinExistence type="inferred from homology"/>
<dbReference type="EMBL" id="JBHMAF010000068">
    <property type="protein sequence ID" value="MFB9759303.1"/>
    <property type="molecule type" value="Genomic_DNA"/>
</dbReference>
<gene>
    <name evidence="9" type="ORF">ACFFMS_12720</name>
</gene>
<name>A0ABV5WFB7_9BACI</name>
<feature type="transmembrane region" description="Helical" evidence="8">
    <location>
        <begin position="185"/>
        <end position="204"/>
    </location>
</feature>
<organism evidence="9 10">
    <name type="scientific">Ectobacillus funiculus</name>
    <dbReference type="NCBI Taxonomy" id="137993"/>
    <lineage>
        <taxon>Bacteria</taxon>
        <taxon>Bacillati</taxon>
        <taxon>Bacillota</taxon>
        <taxon>Bacilli</taxon>
        <taxon>Bacillales</taxon>
        <taxon>Bacillaceae</taxon>
        <taxon>Ectobacillus</taxon>
    </lineage>
</organism>
<feature type="transmembrane region" description="Helical" evidence="8">
    <location>
        <begin position="36"/>
        <end position="61"/>
    </location>
</feature>
<keyword evidence="6 8" id="KW-1133">Transmembrane helix</keyword>
<reference evidence="9 10" key="1">
    <citation type="submission" date="2024-09" db="EMBL/GenBank/DDBJ databases">
        <authorList>
            <person name="Sun Q."/>
            <person name="Mori K."/>
        </authorList>
    </citation>
    <scope>NUCLEOTIDE SEQUENCE [LARGE SCALE GENOMIC DNA]</scope>
    <source>
        <strain evidence="9 10">JCM 11201</strain>
    </source>
</reference>
<keyword evidence="7 8" id="KW-0472">Membrane</keyword>